<feature type="domain" description="G" evidence="1">
    <location>
        <begin position="6"/>
        <end position="120"/>
    </location>
</feature>
<evidence type="ECO:0000313" key="2">
    <source>
        <dbReference type="EMBL" id="QHT76930.1"/>
    </source>
</evidence>
<dbReference type="AlphaFoldDB" id="A0A6C0H990"/>
<dbReference type="Gene3D" id="3.40.50.300">
    <property type="entry name" value="P-loop containing nucleotide triphosphate hydrolases"/>
    <property type="match status" value="1"/>
</dbReference>
<accession>A0A6C0H990</accession>
<dbReference type="EMBL" id="MN739908">
    <property type="protein sequence ID" value="QHT76930.1"/>
    <property type="molecule type" value="Genomic_DNA"/>
</dbReference>
<name>A0A6C0H990_9ZZZZ</name>
<proteinExistence type="predicted"/>
<reference evidence="2" key="1">
    <citation type="journal article" date="2020" name="Nature">
        <title>Giant virus diversity and host interactions through global metagenomics.</title>
        <authorList>
            <person name="Schulz F."/>
            <person name="Roux S."/>
            <person name="Paez-Espino D."/>
            <person name="Jungbluth S."/>
            <person name="Walsh D.A."/>
            <person name="Denef V.J."/>
            <person name="McMahon K.D."/>
            <person name="Konstantinidis K.T."/>
            <person name="Eloe-Fadrosh E.A."/>
            <person name="Kyrpides N.C."/>
            <person name="Woyke T."/>
        </authorList>
    </citation>
    <scope>NUCLEOTIDE SEQUENCE</scope>
    <source>
        <strain evidence="2">GVMAG-M-3300023179-82</strain>
    </source>
</reference>
<dbReference type="InterPro" id="IPR027417">
    <property type="entry name" value="P-loop_NTPase"/>
</dbReference>
<organism evidence="2">
    <name type="scientific">viral metagenome</name>
    <dbReference type="NCBI Taxonomy" id="1070528"/>
    <lineage>
        <taxon>unclassified sequences</taxon>
        <taxon>metagenomes</taxon>
        <taxon>organismal metagenomes</taxon>
    </lineage>
</organism>
<dbReference type="InterPro" id="IPR006073">
    <property type="entry name" value="GTP-bd"/>
</dbReference>
<dbReference type="Pfam" id="PF01926">
    <property type="entry name" value="MMR_HSR1"/>
    <property type="match status" value="1"/>
</dbReference>
<evidence type="ECO:0000259" key="1">
    <source>
        <dbReference type="Pfam" id="PF01926"/>
    </source>
</evidence>
<sequence length="608" mass="72054">MSDFIVAFIGLPSSGKSSIINSLCFKRIQQTGICRTTTECKLIDDTLIDDANNKFKVIDFPGICDSEETIKSSNEKDFNKLTYAHITYAHLIIWTSDINKAFITTHEVEEFNNIKKYIKEREESTGDLYYIIIMLSKCDKLYSIKKEKKESIKNNNDEIEDSDEDTNINDVIDKVKQKFPNDVILLFNAFGRSYHNKKSSATLKNFIEKTFNGIPTNHNIKFDISNYMKFELEQQKLYYNHFLKSFENFVNDKITIDTLKEKWNKVNDKDKYTIITEICQLKELEKNILTSRHVKIYEYIIMICDVNKEYETDYIINKILIYIYIYLICNISQYIINPEKIEYEYDKLSMDHFNSSYNLFVSDANANCSKITNIYIKKYKKLQNLDKIFISLCDVFCRLLCNQYYLMANDSYIDLIDYLIFSPHITHITGIIFLLSIYRCELDGIPEKSSFKLLFNNMINNNISDFPMIFNKLEKFLLYTGLITKLNDCNYDEYIEFLKNITSCENTILLYKLKIIKLILNNKIYYDITNIGSNPFYAIYKELMHPTIHYHRIKNNTECDNLLDAFWIKVYSNIKIEYNRSIFEYFVPISIEELLYKIIDEEDDEDED</sequence>
<dbReference type="GO" id="GO:0005525">
    <property type="term" value="F:GTP binding"/>
    <property type="evidence" value="ECO:0007669"/>
    <property type="project" value="InterPro"/>
</dbReference>
<dbReference type="SUPFAM" id="SSF52540">
    <property type="entry name" value="P-loop containing nucleoside triphosphate hydrolases"/>
    <property type="match status" value="1"/>
</dbReference>
<protein>
    <recommendedName>
        <fullName evidence="1">G domain-containing protein</fullName>
    </recommendedName>
</protein>